<evidence type="ECO:0000259" key="1">
    <source>
        <dbReference type="Pfam" id="PF00144"/>
    </source>
</evidence>
<dbReference type="Proteomes" id="UP000295030">
    <property type="component" value="Unassembled WGS sequence"/>
</dbReference>
<organism evidence="3 4">
    <name type="scientific">Ancylobacter aquaticus</name>
    <dbReference type="NCBI Taxonomy" id="100"/>
    <lineage>
        <taxon>Bacteria</taxon>
        <taxon>Pseudomonadati</taxon>
        <taxon>Pseudomonadota</taxon>
        <taxon>Alphaproteobacteria</taxon>
        <taxon>Hyphomicrobiales</taxon>
        <taxon>Xanthobacteraceae</taxon>
        <taxon>Ancylobacter</taxon>
    </lineage>
</organism>
<dbReference type="Gene3D" id="3.40.710.10">
    <property type="entry name" value="DD-peptidase/beta-lactamase superfamily"/>
    <property type="match status" value="1"/>
</dbReference>
<dbReference type="InterPro" id="IPR001466">
    <property type="entry name" value="Beta-lactam-related"/>
</dbReference>
<proteinExistence type="predicted"/>
<dbReference type="AlphaFoldDB" id="A0A4R1I1E7"/>
<evidence type="ECO:0000259" key="2">
    <source>
        <dbReference type="Pfam" id="PF11954"/>
    </source>
</evidence>
<comment type="caution">
    <text evidence="3">The sequence shown here is derived from an EMBL/GenBank/DDBJ whole genome shotgun (WGS) entry which is preliminary data.</text>
</comment>
<dbReference type="EMBL" id="SMFY01000002">
    <property type="protein sequence ID" value="TCK29007.1"/>
    <property type="molecule type" value="Genomic_DNA"/>
</dbReference>
<dbReference type="InterPro" id="IPR012338">
    <property type="entry name" value="Beta-lactam/transpept-like"/>
</dbReference>
<dbReference type="RefSeq" id="WP_131836098.1">
    <property type="nucleotide sequence ID" value="NZ_SMFY01000002.1"/>
</dbReference>
<evidence type="ECO:0000313" key="4">
    <source>
        <dbReference type="Proteomes" id="UP000295030"/>
    </source>
</evidence>
<feature type="domain" description="Beta-lactamase-related" evidence="1">
    <location>
        <begin position="64"/>
        <end position="386"/>
    </location>
</feature>
<dbReference type="Pfam" id="PF00144">
    <property type="entry name" value="Beta-lactamase"/>
    <property type="match status" value="1"/>
</dbReference>
<evidence type="ECO:0000313" key="3">
    <source>
        <dbReference type="EMBL" id="TCK29007.1"/>
    </source>
</evidence>
<keyword evidence="4" id="KW-1185">Reference proteome</keyword>
<name>A0A4R1I1E7_ANCAQ</name>
<protein>
    <submittedName>
        <fullName evidence="3">CubicO group peptidase (Beta-lactamase class C family)</fullName>
    </submittedName>
</protein>
<dbReference type="Pfam" id="PF11954">
    <property type="entry name" value="DUF3471"/>
    <property type="match status" value="1"/>
</dbReference>
<dbReference type="SUPFAM" id="SSF56601">
    <property type="entry name" value="beta-lactamase/transpeptidase-like"/>
    <property type="match status" value="1"/>
</dbReference>
<dbReference type="OrthoDB" id="5377431at2"/>
<dbReference type="InterPro" id="IPR021860">
    <property type="entry name" value="Peptidase_S12_Pab87-rel_C"/>
</dbReference>
<dbReference type="PANTHER" id="PTHR46825">
    <property type="entry name" value="D-ALANYL-D-ALANINE-CARBOXYPEPTIDASE/ENDOPEPTIDASE AMPH"/>
    <property type="match status" value="1"/>
</dbReference>
<gene>
    <name evidence="3" type="ORF">EV667_3025</name>
</gene>
<dbReference type="PANTHER" id="PTHR46825:SF15">
    <property type="entry name" value="BETA-LACTAMASE-RELATED DOMAIN-CONTAINING PROTEIN"/>
    <property type="match status" value="1"/>
</dbReference>
<dbReference type="InterPro" id="IPR050491">
    <property type="entry name" value="AmpC-like"/>
</dbReference>
<reference evidence="3 4" key="1">
    <citation type="submission" date="2019-03" db="EMBL/GenBank/DDBJ databases">
        <title>Genomic Encyclopedia of Type Strains, Phase IV (KMG-IV): sequencing the most valuable type-strain genomes for metagenomic binning, comparative biology and taxonomic classification.</title>
        <authorList>
            <person name="Goeker M."/>
        </authorList>
    </citation>
    <scope>NUCLEOTIDE SEQUENCE [LARGE SCALE GENOMIC DNA]</scope>
    <source>
        <strain evidence="3 4">DSM 101</strain>
    </source>
</reference>
<dbReference type="Gene3D" id="2.40.128.600">
    <property type="match status" value="1"/>
</dbReference>
<sequence>MVKHVGQRPLSWLHITAAVLVSSVLAVPALSQTVPLTLGAIPPEDMVPLAKGGLEKALADLPAAVESVLKRSGVPGAAVVVVQGGKTVFARGFGVRELGKDAPVDTSTVFQIASMSKPIAATIAAIEVTAGKVSWDDPIEKHLPGFAVGDAYVTAHGTVGDYYSHRSGLPHAAGDTLEDIGFDRKTILERLRMLPLVAFRTSFNYSNFGFTTGAEAVAAAAGKTWHELAQQALYGPLGMTATSSRYADFLTRDNRATLHTLQDGHFVAGFTRDPDQQSPAGGVTSNVVDLAEWLKLLLADGERDGKTLISPAAMLPALRPQAFSSPARTIASRSGFYGFGFNVAVNANGRPDMSHSGAFVTGAATNVHILPSADLGIIVLTNAGPVGAPEAITGHFLDLLQFGEVTRDWYALMHPLLMQNYDPVGDLVGQTAPISPRPARPLAEYVGTYDSAYFGPATISQGESGLVLTLGPGAIKMPMTHWDGDTFSIAPRSENAPYGSLSSVQFKGQGKPETVRIDYLDDAGLAIWTR</sequence>
<feature type="domain" description="Peptidase S12 Pab87-related C-terminal" evidence="2">
    <location>
        <begin position="436"/>
        <end position="517"/>
    </location>
</feature>
<accession>A0A4R1I1E7</accession>